<dbReference type="Gene3D" id="3.40.50.880">
    <property type="match status" value="1"/>
</dbReference>
<evidence type="ECO:0000259" key="1">
    <source>
        <dbReference type="Pfam" id="PF01965"/>
    </source>
</evidence>
<dbReference type="SUPFAM" id="SSF52317">
    <property type="entry name" value="Class I glutamine amidotransferase-like"/>
    <property type="match status" value="1"/>
</dbReference>
<keyword evidence="3" id="KW-1185">Reference proteome</keyword>
<reference evidence="2 3" key="1">
    <citation type="submission" date="2021-03" db="EMBL/GenBank/DDBJ databases">
        <title>Glycomyces sp. nov., a novel actinomycete isolated from soil.</title>
        <authorList>
            <person name="Yang X."/>
            <person name="Xu X."/>
        </authorList>
    </citation>
    <scope>NUCLEOTIDE SEQUENCE [LARGE SCALE GENOMIC DNA]</scope>
    <source>
        <strain evidence="2 3">NEAU-S30</strain>
    </source>
</reference>
<dbReference type="InterPro" id="IPR029062">
    <property type="entry name" value="Class_I_gatase-like"/>
</dbReference>
<dbReference type="RefSeq" id="WP_208495450.1">
    <property type="nucleotide sequence ID" value="NZ_JAGFNP010000003.1"/>
</dbReference>
<gene>
    <name evidence="2" type="ORF">J5V16_07495</name>
</gene>
<proteinExistence type="predicted"/>
<comment type="caution">
    <text evidence="2">The sequence shown here is derived from an EMBL/GenBank/DDBJ whole genome shotgun (WGS) entry which is preliminary data.</text>
</comment>
<dbReference type="Proteomes" id="UP000681341">
    <property type="component" value="Unassembled WGS sequence"/>
</dbReference>
<dbReference type="EMBL" id="JAGFNP010000003">
    <property type="protein sequence ID" value="MBO3732663.1"/>
    <property type="molecule type" value="Genomic_DNA"/>
</dbReference>
<organism evidence="2 3">
    <name type="scientific">Glycomyces niveus</name>
    <dbReference type="NCBI Taxonomy" id="2820287"/>
    <lineage>
        <taxon>Bacteria</taxon>
        <taxon>Bacillati</taxon>
        <taxon>Actinomycetota</taxon>
        <taxon>Actinomycetes</taxon>
        <taxon>Glycomycetales</taxon>
        <taxon>Glycomycetaceae</taxon>
        <taxon>Glycomyces</taxon>
    </lineage>
</organism>
<evidence type="ECO:0000313" key="3">
    <source>
        <dbReference type="Proteomes" id="UP000681341"/>
    </source>
</evidence>
<accession>A0ABS3U4H9</accession>
<protein>
    <submittedName>
        <fullName evidence="2">DJ-1/PfpI family protein</fullName>
    </submittedName>
</protein>
<sequence length="205" mass="21801">MTQYVHMAVYDTLADWEVGYATAHINGADWQREPGRYEIRTVGETLAPVRTKGGMAITPDLALDGLRVEDSAMLLLPGADTWLTGGNAAFAKQARRFLDAGVPVAAICGATGGLAAEGLLDDRRHTSNAPEFVQAFGSKGADLYCDVPAVTDRGLTTASGTKPVDFAREVLAVLDLYTPEVLASWYKLYGLGDPAGYFELVGEAA</sequence>
<dbReference type="Pfam" id="PF01965">
    <property type="entry name" value="DJ-1_PfpI"/>
    <property type="match status" value="1"/>
</dbReference>
<dbReference type="InterPro" id="IPR002818">
    <property type="entry name" value="DJ-1/PfpI"/>
</dbReference>
<evidence type="ECO:0000313" key="2">
    <source>
        <dbReference type="EMBL" id="MBO3732663.1"/>
    </source>
</evidence>
<name>A0ABS3U4H9_9ACTN</name>
<feature type="domain" description="DJ-1/PfpI" evidence="1">
    <location>
        <begin position="5"/>
        <end position="172"/>
    </location>
</feature>